<feature type="transmembrane region" description="Helical" evidence="1">
    <location>
        <begin position="126"/>
        <end position="142"/>
    </location>
</feature>
<protein>
    <recommendedName>
        <fullName evidence="4">YGGT family protein</fullName>
    </recommendedName>
</protein>
<dbReference type="GO" id="GO:0009507">
    <property type="term" value="C:chloroplast"/>
    <property type="evidence" value="ECO:0007669"/>
    <property type="project" value="TreeGrafter"/>
</dbReference>
<dbReference type="Pfam" id="PF02325">
    <property type="entry name" value="CCB3_YggT"/>
    <property type="match status" value="1"/>
</dbReference>
<dbReference type="EMBL" id="JAJJMA010111198">
    <property type="protein sequence ID" value="MCL7031336.1"/>
    <property type="molecule type" value="Genomic_DNA"/>
</dbReference>
<dbReference type="InterPro" id="IPR003425">
    <property type="entry name" value="CCB3/YggT"/>
</dbReference>
<feature type="transmembrane region" description="Helical" evidence="1">
    <location>
        <begin position="178"/>
        <end position="195"/>
    </location>
</feature>
<dbReference type="AlphaFoldDB" id="A0AA41S7G7"/>
<sequence length="216" mass="24390">MMAASKTPLLLRNPRSYPLLRSNQHIITHSHINYPIISLKIKPQFPYSNLTHSIQRFRVSASSSPSTDYPPISKPKTNSILSDSITSICAIALTLSKLFQGVLKKMTLTPPTPEELMKLQNMKENLVCLNGLIFTVLLSWFPNIPWDRQPLSAIRDLCDPYLNLFRNIIPPIFDTLDVSPLLAFAVLGVLGSILNNSRECIEMNRIDNASERWGFL</sequence>
<name>A0AA41S7G7_PAPNU</name>
<keyword evidence="1" id="KW-0472">Membrane</keyword>
<evidence type="ECO:0000313" key="2">
    <source>
        <dbReference type="EMBL" id="MCL7031336.1"/>
    </source>
</evidence>
<evidence type="ECO:0008006" key="4">
    <source>
        <dbReference type="Google" id="ProtNLM"/>
    </source>
</evidence>
<dbReference type="GO" id="GO:0010020">
    <property type="term" value="P:chloroplast fission"/>
    <property type="evidence" value="ECO:0007669"/>
    <property type="project" value="TreeGrafter"/>
</dbReference>
<keyword evidence="1" id="KW-1133">Transmembrane helix</keyword>
<organism evidence="2 3">
    <name type="scientific">Papaver nudicaule</name>
    <name type="common">Iceland poppy</name>
    <dbReference type="NCBI Taxonomy" id="74823"/>
    <lineage>
        <taxon>Eukaryota</taxon>
        <taxon>Viridiplantae</taxon>
        <taxon>Streptophyta</taxon>
        <taxon>Embryophyta</taxon>
        <taxon>Tracheophyta</taxon>
        <taxon>Spermatophyta</taxon>
        <taxon>Magnoliopsida</taxon>
        <taxon>Ranunculales</taxon>
        <taxon>Papaveraceae</taxon>
        <taxon>Papaveroideae</taxon>
        <taxon>Papaver</taxon>
    </lineage>
</organism>
<proteinExistence type="predicted"/>
<dbReference type="PANTHER" id="PTHR33219">
    <property type="entry name" value="YLMG HOMOLOG PROTEIN 2, CHLOROPLASTIC"/>
    <property type="match status" value="1"/>
</dbReference>
<comment type="caution">
    <text evidence="2">The sequence shown here is derived from an EMBL/GenBank/DDBJ whole genome shotgun (WGS) entry which is preliminary data.</text>
</comment>
<reference evidence="2" key="1">
    <citation type="submission" date="2022-03" db="EMBL/GenBank/DDBJ databases">
        <title>A functionally conserved STORR gene fusion in Papaver species that diverged 16.8 million years ago.</title>
        <authorList>
            <person name="Catania T."/>
        </authorList>
    </citation>
    <scope>NUCLEOTIDE SEQUENCE</scope>
    <source>
        <strain evidence="2">S-191538</strain>
    </source>
</reference>
<keyword evidence="3" id="KW-1185">Reference proteome</keyword>
<accession>A0AA41S7G7</accession>
<gene>
    <name evidence="2" type="ORF">MKW94_016903</name>
</gene>
<evidence type="ECO:0000256" key="1">
    <source>
        <dbReference type="SAM" id="Phobius"/>
    </source>
</evidence>
<dbReference type="GO" id="GO:0016020">
    <property type="term" value="C:membrane"/>
    <property type="evidence" value="ECO:0007669"/>
    <property type="project" value="InterPro"/>
</dbReference>
<keyword evidence="1" id="KW-0812">Transmembrane</keyword>
<dbReference type="Proteomes" id="UP001177140">
    <property type="component" value="Unassembled WGS sequence"/>
</dbReference>
<dbReference type="PANTHER" id="PTHR33219:SF10">
    <property type="entry name" value="OS07G0185300 PROTEIN"/>
    <property type="match status" value="1"/>
</dbReference>
<evidence type="ECO:0000313" key="3">
    <source>
        <dbReference type="Proteomes" id="UP001177140"/>
    </source>
</evidence>